<evidence type="ECO:0000256" key="5">
    <source>
        <dbReference type="SAM" id="MobiDB-lite"/>
    </source>
</evidence>
<organism evidence="7 8">
    <name type="scientific">Frankia umida</name>
    <dbReference type="NCBI Taxonomy" id="573489"/>
    <lineage>
        <taxon>Bacteria</taxon>
        <taxon>Bacillati</taxon>
        <taxon>Actinomycetota</taxon>
        <taxon>Actinomycetes</taxon>
        <taxon>Frankiales</taxon>
        <taxon>Frankiaceae</taxon>
        <taxon>Frankia</taxon>
    </lineage>
</organism>
<dbReference type="RefSeq" id="WP_248824940.1">
    <property type="nucleotide sequence ID" value="NZ_JALKFT010000011.1"/>
</dbReference>
<dbReference type="SUPFAM" id="SSF48498">
    <property type="entry name" value="Tetracyclin repressor-like, C-terminal domain"/>
    <property type="match status" value="1"/>
</dbReference>
<dbReference type="PRINTS" id="PR00455">
    <property type="entry name" value="HTHTETR"/>
</dbReference>
<protein>
    <submittedName>
        <fullName evidence="7">TetR/AcrR family transcriptional regulator</fullName>
    </submittedName>
</protein>
<dbReference type="PROSITE" id="PS50977">
    <property type="entry name" value="HTH_TETR_2"/>
    <property type="match status" value="1"/>
</dbReference>
<dbReference type="Pfam" id="PF00440">
    <property type="entry name" value="TetR_N"/>
    <property type="match status" value="1"/>
</dbReference>
<keyword evidence="8" id="KW-1185">Reference proteome</keyword>
<feature type="domain" description="HTH tetR-type" evidence="6">
    <location>
        <begin position="39"/>
        <end position="99"/>
    </location>
</feature>
<dbReference type="InterPro" id="IPR036271">
    <property type="entry name" value="Tet_transcr_reg_TetR-rel_C_sf"/>
</dbReference>
<keyword evidence="3" id="KW-0804">Transcription</keyword>
<feature type="compositionally biased region" description="Pro residues" evidence="5">
    <location>
        <begin position="9"/>
        <end position="20"/>
    </location>
</feature>
<name>A0ABT0JYW0_9ACTN</name>
<dbReference type="PANTHER" id="PTHR30055:SF151">
    <property type="entry name" value="TRANSCRIPTIONAL REGULATORY PROTEIN"/>
    <property type="match status" value="1"/>
</dbReference>
<dbReference type="Pfam" id="PF02909">
    <property type="entry name" value="TetR_C_1"/>
    <property type="match status" value="1"/>
</dbReference>
<dbReference type="SUPFAM" id="SSF46689">
    <property type="entry name" value="Homeodomain-like"/>
    <property type="match status" value="1"/>
</dbReference>
<proteinExistence type="predicted"/>
<feature type="region of interest" description="Disordered" evidence="5">
    <location>
        <begin position="1"/>
        <end position="20"/>
    </location>
</feature>
<dbReference type="Gene3D" id="1.10.357.10">
    <property type="entry name" value="Tetracycline Repressor, domain 2"/>
    <property type="match status" value="1"/>
</dbReference>
<dbReference type="EMBL" id="JALKFT010000011">
    <property type="protein sequence ID" value="MCK9876716.1"/>
    <property type="molecule type" value="Genomic_DNA"/>
</dbReference>
<evidence type="ECO:0000256" key="2">
    <source>
        <dbReference type="ARBA" id="ARBA00023125"/>
    </source>
</evidence>
<dbReference type="Proteomes" id="UP001201873">
    <property type="component" value="Unassembled WGS sequence"/>
</dbReference>
<accession>A0ABT0JYW0</accession>
<dbReference type="InterPro" id="IPR009057">
    <property type="entry name" value="Homeodomain-like_sf"/>
</dbReference>
<keyword evidence="1" id="KW-0805">Transcription regulation</keyword>
<comment type="caution">
    <text evidence="7">The sequence shown here is derived from an EMBL/GenBank/DDBJ whole genome shotgun (WGS) entry which is preliminary data.</text>
</comment>
<evidence type="ECO:0000256" key="4">
    <source>
        <dbReference type="PROSITE-ProRule" id="PRU00335"/>
    </source>
</evidence>
<dbReference type="InterPro" id="IPR001647">
    <property type="entry name" value="HTH_TetR"/>
</dbReference>
<evidence type="ECO:0000259" key="6">
    <source>
        <dbReference type="PROSITE" id="PS50977"/>
    </source>
</evidence>
<keyword evidence="2 4" id="KW-0238">DNA-binding</keyword>
<feature type="DNA-binding region" description="H-T-H motif" evidence="4">
    <location>
        <begin position="62"/>
        <end position="81"/>
    </location>
</feature>
<evidence type="ECO:0000313" key="8">
    <source>
        <dbReference type="Proteomes" id="UP001201873"/>
    </source>
</evidence>
<sequence length="282" mass="30149">MDGTRRPSEAPPAAPRPLPPGIDLLWGRRARGGRGPRPGLSVDAIVTAAIELADAEGLEAVSMARVAKALGFTTMSLYRYVASKDELLTLMWNASAVGVESLTLDGATWREKLRAWALLQRDMIDRHAWITQMPMAAPPLAPNSMTFVELGLASLDDTGLPGAEKLRMIGLLSSYTLSEARMANDAARAAAAAMAAAAEMGETPTASPGWTFETLLRELVDERTYPRLHAIAWSGEIGGDPSGFDERAEFLLGVDTILDGVAVLIDRYRGASDDGQETASAR</sequence>
<reference evidence="7 8" key="1">
    <citation type="submission" date="2022-04" db="EMBL/GenBank/DDBJ databases">
        <title>Genome diversity in the genus Frankia.</title>
        <authorList>
            <person name="Carlos-Shanley C."/>
            <person name="Hahn D."/>
        </authorList>
    </citation>
    <scope>NUCLEOTIDE SEQUENCE [LARGE SCALE GENOMIC DNA]</scope>
    <source>
        <strain evidence="7 8">Ag45/Mut15</strain>
    </source>
</reference>
<dbReference type="PANTHER" id="PTHR30055">
    <property type="entry name" value="HTH-TYPE TRANSCRIPTIONAL REGULATOR RUTR"/>
    <property type="match status" value="1"/>
</dbReference>
<dbReference type="InterPro" id="IPR050109">
    <property type="entry name" value="HTH-type_TetR-like_transc_reg"/>
</dbReference>
<evidence type="ECO:0000256" key="3">
    <source>
        <dbReference type="ARBA" id="ARBA00023163"/>
    </source>
</evidence>
<evidence type="ECO:0000313" key="7">
    <source>
        <dbReference type="EMBL" id="MCK9876716.1"/>
    </source>
</evidence>
<evidence type="ECO:0000256" key="1">
    <source>
        <dbReference type="ARBA" id="ARBA00023015"/>
    </source>
</evidence>
<dbReference type="InterPro" id="IPR004111">
    <property type="entry name" value="Repressor_TetR_C"/>
</dbReference>
<dbReference type="Gene3D" id="1.10.10.60">
    <property type="entry name" value="Homeodomain-like"/>
    <property type="match status" value="1"/>
</dbReference>
<gene>
    <name evidence="7" type="ORF">MXD59_13165</name>
</gene>